<evidence type="ECO:0000313" key="2">
    <source>
        <dbReference type="Proteomes" id="UP000199321"/>
    </source>
</evidence>
<protein>
    <submittedName>
        <fullName evidence="1">Uncharacterized protein</fullName>
    </submittedName>
</protein>
<dbReference type="Proteomes" id="UP000199321">
    <property type="component" value="Unassembled WGS sequence"/>
</dbReference>
<sequence length="220" mass="24762">MKLIIQLLLWLVIIFLGWKLYSSVIGPVEFNKVKEARYTKVIKNLKDIQAAQLAHKEITGKFTGSFDSLVRFIDTAQFANIERRDTSYADVEKNKAYNLTEGYFIEAVVIDTLGFTPVKDSLYGKTNRYKTMMNVPIEGVDAKFELKAGTIEKSGTKYSVFEAKVAKDVILKGMDKDLLQQEKQVVSVEGVNGPDIRVGSMNQVNTTGNWPKIYDSASEQ</sequence>
<dbReference type="OrthoDB" id="1466422at2"/>
<dbReference type="STRING" id="227084.SAMN05421855_102752"/>
<keyword evidence="2" id="KW-1185">Reference proteome</keyword>
<dbReference type="RefSeq" id="WP_093143650.1">
    <property type="nucleotide sequence ID" value="NZ_BMWO01000009.1"/>
</dbReference>
<gene>
    <name evidence="1" type="ORF">SAMN05421855_102752</name>
</gene>
<evidence type="ECO:0000313" key="1">
    <source>
        <dbReference type="EMBL" id="SDE78908.1"/>
    </source>
</evidence>
<reference evidence="1 2" key="1">
    <citation type="submission" date="2016-10" db="EMBL/GenBank/DDBJ databases">
        <authorList>
            <person name="de Groot N.N."/>
        </authorList>
    </citation>
    <scope>NUCLEOTIDE SEQUENCE [LARGE SCALE GENOMIC DNA]</scope>
    <source>
        <strain evidence="1 2">DSM 16195</strain>
    </source>
</reference>
<proteinExistence type="predicted"/>
<dbReference type="EMBL" id="FNBA01000002">
    <property type="protein sequence ID" value="SDE78908.1"/>
    <property type="molecule type" value="Genomic_DNA"/>
</dbReference>
<name>A0A1G7FSM8_9FLAO</name>
<accession>A0A1G7FSM8</accession>
<organism evidence="1 2">
    <name type="scientific">Ulvibacter litoralis</name>
    <dbReference type="NCBI Taxonomy" id="227084"/>
    <lineage>
        <taxon>Bacteria</taxon>
        <taxon>Pseudomonadati</taxon>
        <taxon>Bacteroidota</taxon>
        <taxon>Flavobacteriia</taxon>
        <taxon>Flavobacteriales</taxon>
        <taxon>Flavobacteriaceae</taxon>
        <taxon>Ulvibacter</taxon>
    </lineage>
</organism>
<dbReference type="AlphaFoldDB" id="A0A1G7FSM8"/>